<dbReference type="InterPro" id="IPR007484">
    <property type="entry name" value="Peptidase_M28"/>
</dbReference>
<gene>
    <name evidence="2" type="ORF">GCM10011511_41970</name>
</gene>
<organism evidence="2 3">
    <name type="scientific">Puia dinghuensis</name>
    <dbReference type="NCBI Taxonomy" id="1792502"/>
    <lineage>
        <taxon>Bacteria</taxon>
        <taxon>Pseudomonadati</taxon>
        <taxon>Bacteroidota</taxon>
        <taxon>Chitinophagia</taxon>
        <taxon>Chitinophagales</taxon>
        <taxon>Chitinophagaceae</taxon>
        <taxon>Puia</taxon>
    </lineage>
</organism>
<dbReference type="SUPFAM" id="SSF53187">
    <property type="entry name" value="Zn-dependent exopeptidases"/>
    <property type="match status" value="1"/>
</dbReference>
<protein>
    <recommendedName>
        <fullName evidence="1">Peptidase M28 domain-containing protein</fullName>
    </recommendedName>
</protein>
<name>A0A8J2UGA3_9BACT</name>
<evidence type="ECO:0000313" key="3">
    <source>
        <dbReference type="Proteomes" id="UP000607559"/>
    </source>
</evidence>
<evidence type="ECO:0000259" key="1">
    <source>
        <dbReference type="Pfam" id="PF04389"/>
    </source>
</evidence>
<dbReference type="PANTHER" id="PTHR12147">
    <property type="entry name" value="METALLOPEPTIDASE M28 FAMILY MEMBER"/>
    <property type="match status" value="1"/>
</dbReference>
<reference evidence="2" key="2">
    <citation type="submission" date="2020-09" db="EMBL/GenBank/DDBJ databases">
        <authorList>
            <person name="Sun Q."/>
            <person name="Zhou Y."/>
        </authorList>
    </citation>
    <scope>NUCLEOTIDE SEQUENCE</scope>
    <source>
        <strain evidence="2">CGMCC 1.15448</strain>
    </source>
</reference>
<dbReference type="Proteomes" id="UP000607559">
    <property type="component" value="Unassembled WGS sequence"/>
</dbReference>
<accession>A0A8J2UGA3</accession>
<dbReference type="PANTHER" id="PTHR12147:SF26">
    <property type="entry name" value="PEPTIDASE M28 DOMAIN-CONTAINING PROTEIN"/>
    <property type="match status" value="1"/>
</dbReference>
<feature type="domain" description="Peptidase M28" evidence="1">
    <location>
        <begin position="205"/>
        <end position="407"/>
    </location>
</feature>
<evidence type="ECO:0000313" key="2">
    <source>
        <dbReference type="EMBL" id="GGB13841.1"/>
    </source>
</evidence>
<dbReference type="GO" id="GO:0008235">
    <property type="term" value="F:metalloexopeptidase activity"/>
    <property type="evidence" value="ECO:0007669"/>
    <property type="project" value="InterPro"/>
</dbReference>
<dbReference type="InterPro" id="IPR045175">
    <property type="entry name" value="M28_fam"/>
</dbReference>
<dbReference type="Pfam" id="PF04389">
    <property type="entry name" value="Peptidase_M28"/>
    <property type="match status" value="1"/>
</dbReference>
<proteinExistence type="predicted"/>
<dbReference type="RefSeq" id="WP_188935401.1">
    <property type="nucleotide sequence ID" value="NZ_BMJC01000004.1"/>
</dbReference>
<keyword evidence="3" id="KW-1185">Reference proteome</keyword>
<sequence length="429" mass="47507">MKVTITTLILISITCRLTAQDIDKIINPATVKQVESTLASDDMRGRGSFTPDIERAADYIESRFKAAGLKTWNGSHSYRQPFSMVQTTLISTTATLDGQLQPTGHVVAVSSVKDLTVDEKSGYSITRIKAGGSFLVEVMKYTHPTKNTIVLLDTSYGAQFARLTRFSRHHFKSDYSVIFLVTVQDPAHYSIHIQQDVKEEGKLSNVVGILPGKSKAKEIVIFSGHYDHLGVGKPDAKGDSIYNGANDDASGTTAMIMLADYFAKQKHRTRTLVFAAFTAEEIGEYGSQYFSSQFDPTTVVAMFNIEMIGSESKWGGNSAFITGYERSDMGKILQRNLTGSAFTFYPDPYTEQNLFYRSDNASLARQGVPAHTISTTQIDKDKYYHQRSDEIGTIDIDNMTRIIKAIALSSTSIVEGKDIPTRVDTNQLR</sequence>
<dbReference type="AlphaFoldDB" id="A0A8J2UGA3"/>
<dbReference type="Gene3D" id="3.40.630.10">
    <property type="entry name" value="Zn peptidases"/>
    <property type="match status" value="1"/>
</dbReference>
<dbReference type="GO" id="GO:0006508">
    <property type="term" value="P:proteolysis"/>
    <property type="evidence" value="ECO:0007669"/>
    <property type="project" value="InterPro"/>
</dbReference>
<dbReference type="EMBL" id="BMJC01000004">
    <property type="protein sequence ID" value="GGB13841.1"/>
    <property type="molecule type" value="Genomic_DNA"/>
</dbReference>
<reference evidence="2" key="1">
    <citation type="journal article" date="2014" name="Int. J. Syst. Evol. Microbiol.">
        <title>Complete genome sequence of Corynebacterium casei LMG S-19264T (=DSM 44701T), isolated from a smear-ripened cheese.</title>
        <authorList>
            <consortium name="US DOE Joint Genome Institute (JGI-PGF)"/>
            <person name="Walter F."/>
            <person name="Albersmeier A."/>
            <person name="Kalinowski J."/>
            <person name="Ruckert C."/>
        </authorList>
    </citation>
    <scope>NUCLEOTIDE SEQUENCE</scope>
    <source>
        <strain evidence="2">CGMCC 1.15448</strain>
    </source>
</reference>
<comment type="caution">
    <text evidence="2">The sequence shown here is derived from an EMBL/GenBank/DDBJ whole genome shotgun (WGS) entry which is preliminary data.</text>
</comment>